<keyword evidence="5" id="KW-1185">Reference proteome</keyword>
<dbReference type="InterPro" id="IPR011973">
    <property type="entry name" value="PaaD"/>
</dbReference>
<protein>
    <submittedName>
        <fullName evidence="4">Acyl-CoA thioesterase</fullName>
    </submittedName>
</protein>
<proteinExistence type="inferred from homology"/>
<dbReference type="EMBL" id="SOBT01000009">
    <property type="protein sequence ID" value="TDU28998.1"/>
    <property type="molecule type" value="Genomic_DNA"/>
</dbReference>
<dbReference type="AlphaFoldDB" id="A0A4S3K2F4"/>
<evidence type="ECO:0000256" key="1">
    <source>
        <dbReference type="ARBA" id="ARBA00008324"/>
    </source>
</evidence>
<dbReference type="GO" id="GO:0016289">
    <property type="term" value="F:acyl-CoA hydrolase activity"/>
    <property type="evidence" value="ECO:0007669"/>
    <property type="project" value="UniProtKB-ARBA"/>
</dbReference>
<comment type="similarity">
    <text evidence="1">Belongs to the thioesterase PaaI family.</text>
</comment>
<evidence type="ECO:0000259" key="3">
    <source>
        <dbReference type="Pfam" id="PF03061"/>
    </source>
</evidence>
<dbReference type="SUPFAM" id="SSF54637">
    <property type="entry name" value="Thioesterase/thiol ester dehydrase-isomerase"/>
    <property type="match status" value="1"/>
</dbReference>
<reference evidence="4 5" key="1">
    <citation type="submission" date="2019-03" db="EMBL/GenBank/DDBJ databases">
        <title>Genomic Encyclopedia of Type Strains, Phase IV (KMG-IV): sequencing the most valuable type-strain genomes for metagenomic binning, comparative biology and taxonomic classification.</title>
        <authorList>
            <person name="Goeker M."/>
        </authorList>
    </citation>
    <scope>NUCLEOTIDE SEQUENCE [LARGE SCALE GENOMIC DNA]</scope>
    <source>
        <strain evidence="4 5">DSM 26377</strain>
    </source>
</reference>
<name>A0A4S3K2F4_9GAMM</name>
<gene>
    <name evidence="4" type="ORF">DFR24_3380</name>
</gene>
<dbReference type="PANTHER" id="PTHR42856">
    <property type="entry name" value="ACYL-COENZYME A THIOESTERASE PAAI"/>
    <property type="match status" value="1"/>
</dbReference>
<sequence length="156" mass="16542">MSQDIPRGTDAEGDLARRCGESMYANDHASQGLGIRIEAIGPGFARMSMRVRRDMLNGYGTCHGGFLFTLADSAFAFACNSRNDATVAAGCSIEFLRPGREGELLVATAQERVLSGRTGIYDAAVVNESGETIAVFRGRSARIKGEVIAGAHVPEA</sequence>
<dbReference type="PANTHER" id="PTHR42856:SF1">
    <property type="entry name" value="ACYL-COENZYME A THIOESTERASE PAAI"/>
    <property type="match status" value="1"/>
</dbReference>
<dbReference type="InterPro" id="IPR029069">
    <property type="entry name" value="HotDog_dom_sf"/>
</dbReference>
<dbReference type="CDD" id="cd03443">
    <property type="entry name" value="PaaI_thioesterase"/>
    <property type="match status" value="1"/>
</dbReference>
<dbReference type="NCBIfam" id="TIGR02286">
    <property type="entry name" value="PaaD"/>
    <property type="match status" value="1"/>
</dbReference>
<dbReference type="NCBIfam" id="TIGR00369">
    <property type="entry name" value="unchar_dom_1"/>
    <property type="match status" value="1"/>
</dbReference>
<dbReference type="Pfam" id="PF03061">
    <property type="entry name" value="4HBT"/>
    <property type="match status" value="1"/>
</dbReference>
<accession>A0A4S3K2F4</accession>
<organism evidence="4 5">
    <name type="scientific">Panacagrimonas perspica</name>
    <dbReference type="NCBI Taxonomy" id="381431"/>
    <lineage>
        <taxon>Bacteria</taxon>
        <taxon>Pseudomonadati</taxon>
        <taxon>Pseudomonadota</taxon>
        <taxon>Gammaproteobacteria</taxon>
        <taxon>Nevskiales</taxon>
        <taxon>Nevskiaceae</taxon>
        <taxon>Panacagrimonas</taxon>
    </lineage>
</organism>
<dbReference type="RefSeq" id="WP_133882507.1">
    <property type="nucleotide sequence ID" value="NZ_MWIN01000018.1"/>
</dbReference>
<dbReference type="InterPro" id="IPR003736">
    <property type="entry name" value="PAAI_dom"/>
</dbReference>
<dbReference type="Proteomes" id="UP000295341">
    <property type="component" value="Unassembled WGS sequence"/>
</dbReference>
<evidence type="ECO:0000256" key="2">
    <source>
        <dbReference type="ARBA" id="ARBA00022801"/>
    </source>
</evidence>
<dbReference type="OrthoDB" id="32575at2"/>
<evidence type="ECO:0000313" key="4">
    <source>
        <dbReference type="EMBL" id="TDU28998.1"/>
    </source>
</evidence>
<keyword evidence="2" id="KW-0378">Hydrolase</keyword>
<feature type="domain" description="Thioesterase" evidence="3">
    <location>
        <begin position="59"/>
        <end position="133"/>
    </location>
</feature>
<dbReference type="FunFam" id="3.10.129.10:FF:000022">
    <property type="entry name" value="Phenylacetic acid degradation protein"/>
    <property type="match status" value="1"/>
</dbReference>
<dbReference type="Gene3D" id="3.10.129.10">
    <property type="entry name" value="Hotdog Thioesterase"/>
    <property type="match status" value="1"/>
</dbReference>
<comment type="caution">
    <text evidence="4">The sequence shown here is derived from an EMBL/GenBank/DDBJ whole genome shotgun (WGS) entry which is preliminary data.</text>
</comment>
<dbReference type="InterPro" id="IPR052723">
    <property type="entry name" value="Acyl-CoA_thioesterase_PaaI"/>
</dbReference>
<evidence type="ECO:0000313" key="5">
    <source>
        <dbReference type="Proteomes" id="UP000295341"/>
    </source>
</evidence>
<dbReference type="InterPro" id="IPR006683">
    <property type="entry name" value="Thioestr_dom"/>
</dbReference>